<dbReference type="PANTHER" id="PTHR16127">
    <property type="entry name" value="TAXILIN"/>
    <property type="match status" value="1"/>
</dbReference>
<keyword evidence="2" id="KW-0175">Coiled coil</keyword>
<dbReference type="Proteomes" id="UP000050741">
    <property type="component" value="Unassembled WGS sequence"/>
</dbReference>
<evidence type="ECO:0000256" key="1">
    <source>
        <dbReference type="ARBA" id="ARBA00009550"/>
    </source>
</evidence>
<feature type="region of interest" description="Disordered" evidence="3">
    <location>
        <begin position="329"/>
        <end position="361"/>
    </location>
</feature>
<reference evidence="5" key="3">
    <citation type="submission" date="2016-06" db="UniProtKB">
        <authorList>
            <consortium name="WormBaseParasite"/>
        </authorList>
    </citation>
    <scope>IDENTIFICATION</scope>
</reference>
<dbReference type="GO" id="GO:0019905">
    <property type="term" value="F:syntaxin binding"/>
    <property type="evidence" value="ECO:0007669"/>
    <property type="project" value="InterPro"/>
</dbReference>
<dbReference type="AlphaFoldDB" id="A0A183BNG8"/>
<organism evidence="4 5">
    <name type="scientific">Globodera pallida</name>
    <name type="common">Potato cyst nematode worm</name>
    <name type="synonym">Heterodera pallida</name>
    <dbReference type="NCBI Taxonomy" id="36090"/>
    <lineage>
        <taxon>Eukaryota</taxon>
        <taxon>Metazoa</taxon>
        <taxon>Ecdysozoa</taxon>
        <taxon>Nematoda</taxon>
        <taxon>Chromadorea</taxon>
        <taxon>Rhabditida</taxon>
        <taxon>Tylenchina</taxon>
        <taxon>Tylenchomorpha</taxon>
        <taxon>Tylenchoidea</taxon>
        <taxon>Heteroderidae</taxon>
        <taxon>Heteroderinae</taxon>
        <taxon>Globodera</taxon>
    </lineage>
</organism>
<dbReference type="InterPro" id="IPR026183">
    <property type="entry name" value="Taxilin_fam"/>
</dbReference>
<dbReference type="Pfam" id="PF09728">
    <property type="entry name" value="Taxilin"/>
    <property type="match status" value="1"/>
</dbReference>
<feature type="coiled-coil region" evidence="2">
    <location>
        <begin position="49"/>
        <end position="157"/>
    </location>
</feature>
<protein>
    <submittedName>
        <fullName evidence="5">Alpha-taxilin</fullName>
    </submittedName>
</protein>
<name>A0A183BNG8_GLOPA</name>
<accession>A0A183BNG8</accession>
<sequence length="381" mass="43326">MDLAATSSAIALTECPALEKAREKQKRKIGDAISGLKAEDQLEFLISRLTEAELNGTEQKRELERFRRENGKLNTKLNSAEKLLSKTEVAKSKLEQLCRELSKTHREEKEQNQLRCKQMQNMHAETVESFKKSLSEIQQTVEEKQEHSKRVADVEKLSKHLNQLTSDYETRLTELKKLYEQREADLGVLAKAKDSELDVLHTQIGDTQKRVQQVFAENVMLKKELLVSEDRVKKSIESEIGMRKLLDEYSEKYSELTKSLSQSNSSFDKMNSKLIRMESESRKWKNKAEEAARVVTALRGEKAETEQNLSLKDRQLAQLQELCRALKKAGDEPKRWEGRSECEAEGTDIAGGDAGEIDLDAAHSVPIETALSTSRQDQMAA</sequence>
<evidence type="ECO:0000313" key="5">
    <source>
        <dbReference type="WBParaSite" id="GPLIN_000215400"/>
    </source>
</evidence>
<dbReference type="WBParaSite" id="GPLIN_000215400">
    <property type="protein sequence ID" value="GPLIN_000215400"/>
    <property type="gene ID" value="GPLIN_000215400"/>
</dbReference>
<feature type="compositionally biased region" description="Basic and acidic residues" evidence="3">
    <location>
        <begin position="329"/>
        <end position="342"/>
    </location>
</feature>
<comment type="similarity">
    <text evidence="1">Belongs to the taxilin family.</text>
</comment>
<reference evidence="4" key="2">
    <citation type="submission" date="2014-05" db="EMBL/GenBank/DDBJ databases">
        <title>The genome and life-stage specific transcriptomes of Globodera pallida elucidate key aspects of plant parasitism by a cyst nematode.</title>
        <authorList>
            <person name="Cotton J.A."/>
            <person name="Lilley C.J."/>
            <person name="Jones L.M."/>
            <person name="Kikuchi T."/>
            <person name="Reid A.J."/>
            <person name="Thorpe P."/>
            <person name="Tsai I.J."/>
            <person name="Beasley H."/>
            <person name="Blok V."/>
            <person name="Cock P.J.A."/>
            <person name="Van den Akker S.E."/>
            <person name="Holroyd N."/>
            <person name="Hunt M."/>
            <person name="Mantelin S."/>
            <person name="Naghra H."/>
            <person name="Pain A."/>
            <person name="Palomares-Rius J.E."/>
            <person name="Zarowiecki M."/>
            <person name="Berriman M."/>
            <person name="Jones J.T."/>
            <person name="Urwin P.E."/>
        </authorList>
    </citation>
    <scope>NUCLEOTIDE SEQUENCE [LARGE SCALE GENOMIC DNA]</scope>
    <source>
        <strain evidence="4">Lindley</strain>
    </source>
</reference>
<dbReference type="PANTHER" id="PTHR16127:SF13">
    <property type="entry name" value="GH01188P"/>
    <property type="match status" value="1"/>
</dbReference>
<evidence type="ECO:0000256" key="2">
    <source>
        <dbReference type="SAM" id="Coils"/>
    </source>
</evidence>
<evidence type="ECO:0000256" key="3">
    <source>
        <dbReference type="SAM" id="MobiDB-lite"/>
    </source>
</evidence>
<reference evidence="4" key="1">
    <citation type="submission" date="2013-12" db="EMBL/GenBank/DDBJ databases">
        <authorList>
            <person name="Aslett M."/>
        </authorList>
    </citation>
    <scope>NUCLEOTIDE SEQUENCE [LARGE SCALE GENOMIC DNA]</scope>
    <source>
        <strain evidence="4">Lindley</strain>
    </source>
</reference>
<proteinExistence type="inferred from homology"/>
<evidence type="ECO:0000313" key="4">
    <source>
        <dbReference type="Proteomes" id="UP000050741"/>
    </source>
</evidence>
<keyword evidence="4" id="KW-1185">Reference proteome</keyword>